<dbReference type="STRING" id="578942.SAMN05216289_1475"/>
<protein>
    <recommendedName>
        <fullName evidence="4">Metallo-beta-lactamase superfamily protein</fullName>
    </recommendedName>
</protein>
<evidence type="ECO:0008006" key="4">
    <source>
        <dbReference type="Google" id="ProtNLM"/>
    </source>
</evidence>
<feature type="region of interest" description="Disordered" evidence="1">
    <location>
        <begin position="1"/>
        <end position="55"/>
    </location>
</feature>
<keyword evidence="3" id="KW-1185">Reference proteome</keyword>
<dbReference type="Proteomes" id="UP000198575">
    <property type="component" value="Unassembled WGS sequence"/>
</dbReference>
<gene>
    <name evidence="2" type="ORF">SAMN05216289_1475</name>
</gene>
<organism evidence="2 3">
    <name type="scientific">Dokdonella immobilis</name>
    <dbReference type="NCBI Taxonomy" id="578942"/>
    <lineage>
        <taxon>Bacteria</taxon>
        <taxon>Pseudomonadati</taxon>
        <taxon>Pseudomonadota</taxon>
        <taxon>Gammaproteobacteria</taxon>
        <taxon>Lysobacterales</taxon>
        <taxon>Rhodanobacteraceae</taxon>
        <taxon>Dokdonella</taxon>
    </lineage>
</organism>
<feature type="compositionally biased region" description="Low complexity" evidence="1">
    <location>
        <begin position="27"/>
        <end position="41"/>
    </location>
</feature>
<dbReference type="InterPro" id="IPR052159">
    <property type="entry name" value="Competence_DNA_uptake"/>
</dbReference>
<evidence type="ECO:0000313" key="3">
    <source>
        <dbReference type="Proteomes" id="UP000198575"/>
    </source>
</evidence>
<dbReference type="PANTHER" id="PTHR30619:SF1">
    <property type="entry name" value="RECOMBINATION PROTEIN 2"/>
    <property type="match status" value="1"/>
</dbReference>
<proteinExistence type="predicted"/>
<dbReference type="PANTHER" id="PTHR30619">
    <property type="entry name" value="DNA INTERNALIZATION/COMPETENCE PROTEIN COMEC/REC2"/>
    <property type="match status" value="1"/>
</dbReference>
<feature type="compositionally biased region" description="Basic residues" evidence="1">
    <location>
        <begin position="42"/>
        <end position="55"/>
    </location>
</feature>
<sequence length="489" mass="53838">MAKVAAKTPRVRSTGVRGKTSTRKTTSRVGPRTAKSSAVKKASGKKARTKSTGRRRVKRAARAFIRMYTHGLGDCFLLRFPRETDDRPYTVLIDCGVILGTPGADALMKEVVRDVIAVTKGKVDLVVGTHEHWDHLSGFLQAADDFKNLEVGAVWLGWTEDPDAPEAKALQKQRSRALAMLRNQALKLRAAGRDADAGLTDGVLSFFGIRGTTRDALEAVRTLAAKPPRYCRPTDSPQLLPGTGVRTYVLGPPTDPKFLKKYAPSRREPETYGVDQLDLRLDEFGSSEEGDLRPPFDAKYVLPTVVAKATPFFQTNYFGTEWLNHSRSIDGAWLDDTSALALQLDSATNNTSLVLAFELPGGDVLLFAADAQVGNWLSWQELSWSVDGQPRTGPDLLESTRVYKVGHHGSHNATLREKGLDMMKALEVALIPVDKKMAEKKRWNRMPLDVLVDALKAKAAHVVQSDETAEAEDIANFEVGRNFVELTFV</sequence>
<accession>A0A1I5B010</accession>
<dbReference type="SUPFAM" id="SSF56281">
    <property type="entry name" value="Metallo-hydrolase/oxidoreductase"/>
    <property type="match status" value="1"/>
</dbReference>
<dbReference type="InterPro" id="IPR036866">
    <property type="entry name" value="RibonucZ/Hydroxyglut_hydro"/>
</dbReference>
<dbReference type="Gene3D" id="3.60.15.10">
    <property type="entry name" value="Ribonuclease Z/Hydroxyacylglutathione hydrolase-like"/>
    <property type="match status" value="1"/>
</dbReference>
<dbReference type="AlphaFoldDB" id="A0A1I5B010"/>
<evidence type="ECO:0000313" key="2">
    <source>
        <dbReference type="EMBL" id="SFN68037.1"/>
    </source>
</evidence>
<evidence type="ECO:0000256" key="1">
    <source>
        <dbReference type="SAM" id="MobiDB-lite"/>
    </source>
</evidence>
<reference evidence="2 3" key="1">
    <citation type="submission" date="2016-10" db="EMBL/GenBank/DDBJ databases">
        <authorList>
            <person name="de Groot N.N."/>
        </authorList>
    </citation>
    <scope>NUCLEOTIDE SEQUENCE [LARGE SCALE GENOMIC DNA]</scope>
    <source>
        <strain evidence="2 3">CGMCC 1.7659</strain>
    </source>
</reference>
<name>A0A1I5B010_9GAMM</name>
<dbReference type="EMBL" id="FOVF01000047">
    <property type="protein sequence ID" value="SFN68037.1"/>
    <property type="molecule type" value="Genomic_DNA"/>
</dbReference>